<dbReference type="EMBL" id="JAIWYP010000009">
    <property type="protein sequence ID" value="KAH3777961.1"/>
    <property type="molecule type" value="Genomic_DNA"/>
</dbReference>
<comment type="caution">
    <text evidence="1">The sequence shown here is derived from an EMBL/GenBank/DDBJ whole genome shotgun (WGS) entry which is preliminary data.</text>
</comment>
<gene>
    <name evidence="1" type="ORF">DPMN_179412</name>
</gene>
<keyword evidence="2" id="KW-1185">Reference proteome</keyword>
<evidence type="ECO:0000313" key="1">
    <source>
        <dbReference type="EMBL" id="KAH3777961.1"/>
    </source>
</evidence>
<accession>A0A9D4EDY3</accession>
<name>A0A9D4EDY3_DREPO</name>
<evidence type="ECO:0000313" key="2">
    <source>
        <dbReference type="Proteomes" id="UP000828390"/>
    </source>
</evidence>
<proteinExistence type="predicted"/>
<sequence length="120" mass="14071">MPDFLSTWPLKHNFHLFVSPPNEGDLALIAPTIHHTLTIFFHLHKCFQRPWHQDAYSVGRPVYPYTFQDLCPERLLICGPFVAVFHEIIYRVMEAAALLVNRSEEIPERLLYWSQVAVVR</sequence>
<dbReference type="Proteomes" id="UP000828390">
    <property type="component" value="Unassembled WGS sequence"/>
</dbReference>
<reference evidence="1" key="2">
    <citation type="submission" date="2020-11" db="EMBL/GenBank/DDBJ databases">
        <authorList>
            <person name="McCartney M.A."/>
            <person name="Auch B."/>
            <person name="Kono T."/>
            <person name="Mallez S."/>
            <person name="Becker A."/>
            <person name="Gohl D.M."/>
            <person name="Silverstein K.A.T."/>
            <person name="Koren S."/>
            <person name="Bechman K.B."/>
            <person name="Herman A."/>
            <person name="Abrahante J.E."/>
            <person name="Garbe J."/>
        </authorList>
    </citation>
    <scope>NUCLEOTIDE SEQUENCE</scope>
    <source>
        <strain evidence="1">Duluth1</strain>
        <tissue evidence="1">Whole animal</tissue>
    </source>
</reference>
<dbReference type="AlphaFoldDB" id="A0A9D4EDY3"/>
<organism evidence="1 2">
    <name type="scientific">Dreissena polymorpha</name>
    <name type="common">Zebra mussel</name>
    <name type="synonym">Mytilus polymorpha</name>
    <dbReference type="NCBI Taxonomy" id="45954"/>
    <lineage>
        <taxon>Eukaryota</taxon>
        <taxon>Metazoa</taxon>
        <taxon>Spiralia</taxon>
        <taxon>Lophotrochozoa</taxon>
        <taxon>Mollusca</taxon>
        <taxon>Bivalvia</taxon>
        <taxon>Autobranchia</taxon>
        <taxon>Heteroconchia</taxon>
        <taxon>Euheterodonta</taxon>
        <taxon>Imparidentia</taxon>
        <taxon>Neoheterodontei</taxon>
        <taxon>Myida</taxon>
        <taxon>Dreissenoidea</taxon>
        <taxon>Dreissenidae</taxon>
        <taxon>Dreissena</taxon>
    </lineage>
</organism>
<reference evidence="1" key="1">
    <citation type="journal article" date="2019" name="bioRxiv">
        <title>The Genome of the Zebra Mussel, Dreissena polymorpha: A Resource for Invasive Species Research.</title>
        <authorList>
            <person name="McCartney M.A."/>
            <person name="Auch B."/>
            <person name="Kono T."/>
            <person name="Mallez S."/>
            <person name="Zhang Y."/>
            <person name="Obille A."/>
            <person name="Becker A."/>
            <person name="Abrahante J.E."/>
            <person name="Garbe J."/>
            <person name="Badalamenti J.P."/>
            <person name="Herman A."/>
            <person name="Mangelson H."/>
            <person name="Liachko I."/>
            <person name="Sullivan S."/>
            <person name="Sone E.D."/>
            <person name="Koren S."/>
            <person name="Silverstein K.A.T."/>
            <person name="Beckman K.B."/>
            <person name="Gohl D.M."/>
        </authorList>
    </citation>
    <scope>NUCLEOTIDE SEQUENCE</scope>
    <source>
        <strain evidence="1">Duluth1</strain>
        <tissue evidence="1">Whole animal</tissue>
    </source>
</reference>
<protein>
    <submittedName>
        <fullName evidence="1">Uncharacterized protein</fullName>
    </submittedName>
</protein>